<proteinExistence type="predicted"/>
<feature type="non-terminal residue" evidence="1">
    <location>
        <position position="50"/>
    </location>
</feature>
<name>A0A9W8MCF0_9AGAR</name>
<dbReference type="EMBL" id="JANBPK010001210">
    <property type="protein sequence ID" value="KAJ2924667.1"/>
    <property type="molecule type" value="Genomic_DNA"/>
</dbReference>
<keyword evidence="2" id="KW-1185">Reference proteome</keyword>
<accession>A0A9W8MCF0</accession>
<dbReference type="Proteomes" id="UP001140091">
    <property type="component" value="Unassembled WGS sequence"/>
</dbReference>
<dbReference type="AlphaFoldDB" id="A0A9W8MCF0"/>
<comment type="caution">
    <text evidence="1">The sequence shown here is derived from an EMBL/GenBank/DDBJ whole genome shotgun (WGS) entry which is preliminary data.</text>
</comment>
<organism evidence="1 2">
    <name type="scientific">Candolleomyces eurysporus</name>
    <dbReference type="NCBI Taxonomy" id="2828524"/>
    <lineage>
        <taxon>Eukaryota</taxon>
        <taxon>Fungi</taxon>
        <taxon>Dikarya</taxon>
        <taxon>Basidiomycota</taxon>
        <taxon>Agaricomycotina</taxon>
        <taxon>Agaricomycetes</taxon>
        <taxon>Agaricomycetidae</taxon>
        <taxon>Agaricales</taxon>
        <taxon>Agaricineae</taxon>
        <taxon>Psathyrellaceae</taxon>
        <taxon>Candolleomyces</taxon>
    </lineage>
</organism>
<evidence type="ECO:0000313" key="2">
    <source>
        <dbReference type="Proteomes" id="UP001140091"/>
    </source>
</evidence>
<reference evidence="1" key="1">
    <citation type="submission" date="2022-06" db="EMBL/GenBank/DDBJ databases">
        <title>Genome Sequence of Candolleomyces eurysporus.</title>
        <authorList>
            <person name="Buettner E."/>
        </authorList>
    </citation>
    <scope>NUCLEOTIDE SEQUENCE</scope>
    <source>
        <strain evidence="1">VTCC 930004</strain>
    </source>
</reference>
<sequence>MTASASEVASEPQANVEVETIQEGLTTVMDRTNVILHFILPQWAYKLPIA</sequence>
<evidence type="ECO:0000313" key="1">
    <source>
        <dbReference type="EMBL" id="KAJ2924667.1"/>
    </source>
</evidence>
<protein>
    <submittedName>
        <fullName evidence="1">Uncharacterized protein</fullName>
    </submittedName>
</protein>
<dbReference type="OrthoDB" id="1470350at2759"/>
<gene>
    <name evidence="1" type="ORF">H1R20_g12437</name>
</gene>